<keyword evidence="3" id="KW-1185">Reference proteome</keyword>
<accession>A0AAD7E8D7</accession>
<feature type="region of interest" description="Disordered" evidence="1">
    <location>
        <begin position="198"/>
        <end position="240"/>
    </location>
</feature>
<organism evidence="2 3">
    <name type="scientific">Mycena albidolilacea</name>
    <dbReference type="NCBI Taxonomy" id="1033008"/>
    <lineage>
        <taxon>Eukaryota</taxon>
        <taxon>Fungi</taxon>
        <taxon>Dikarya</taxon>
        <taxon>Basidiomycota</taxon>
        <taxon>Agaricomycotina</taxon>
        <taxon>Agaricomycetes</taxon>
        <taxon>Agaricomycetidae</taxon>
        <taxon>Agaricales</taxon>
        <taxon>Marasmiineae</taxon>
        <taxon>Mycenaceae</taxon>
        <taxon>Mycena</taxon>
    </lineage>
</organism>
<gene>
    <name evidence="2" type="ORF">DFH08DRAFT_826451</name>
</gene>
<feature type="region of interest" description="Disordered" evidence="1">
    <location>
        <begin position="131"/>
        <end position="159"/>
    </location>
</feature>
<dbReference type="Proteomes" id="UP001218218">
    <property type="component" value="Unassembled WGS sequence"/>
</dbReference>
<feature type="compositionally biased region" description="Polar residues" evidence="1">
    <location>
        <begin position="206"/>
        <end position="217"/>
    </location>
</feature>
<feature type="region of interest" description="Disordered" evidence="1">
    <location>
        <begin position="366"/>
        <end position="386"/>
    </location>
</feature>
<proteinExistence type="predicted"/>
<name>A0AAD7E8D7_9AGAR</name>
<evidence type="ECO:0000313" key="3">
    <source>
        <dbReference type="Proteomes" id="UP001218218"/>
    </source>
</evidence>
<comment type="caution">
    <text evidence="2">The sequence shown here is derived from an EMBL/GenBank/DDBJ whole genome shotgun (WGS) entry which is preliminary data.</text>
</comment>
<evidence type="ECO:0000313" key="2">
    <source>
        <dbReference type="EMBL" id="KAJ7302710.1"/>
    </source>
</evidence>
<reference evidence="2" key="1">
    <citation type="submission" date="2023-03" db="EMBL/GenBank/DDBJ databases">
        <title>Massive genome expansion in bonnet fungi (Mycena s.s.) driven by repeated elements and novel gene families across ecological guilds.</title>
        <authorList>
            <consortium name="Lawrence Berkeley National Laboratory"/>
            <person name="Harder C.B."/>
            <person name="Miyauchi S."/>
            <person name="Viragh M."/>
            <person name="Kuo A."/>
            <person name="Thoen E."/>
            <person name="Andreopoulos B."/>
            <person name="Lu D."/>
            <person name="Skrede I."/>
            <person name="Drula E."/>
            <person name="Henrissat B."/>
            <person name="Morin E."/>
            <person name="Kohler A."/>
            <person name="Barry K."/>
            <person name="LaButti K."/>
            <person name="Morin E."/>
            <person name="Salamov A."/>
            <person name="Lipzen A."/>
            <person name="Mereny Z."/>
            <person name="Hegedus B."/>
            <person name="Baldrian P."/>
            <person name="Stursova M."/>
            <person name="Weitz H."/>
            <person name="Taylor A."/>
            <person name="Grigoriev I.V."/>
            <person name="Nagy L.G."/>
            <person name="Martin F."/>
            <person name="Kauserud H."/>
        </authorList>
    </citation>
    <scope>NUCLEOTIDE SEQUENCE</scope>
    <source>
        <strain evidence="2">CBHHK002</strain>
    </source>
</reference>
<dbReference type="AlphaFoldDB" id="A0AAD7E8D7"/>
<protein>
    <submittedName>
        <fullName evidence="2">Uncharacterized protein</fullName>
    </submittedName>
</protein>
<evidence type="ECO:0000256" key="1">
    <source>
        <dbReference type="SAM" id="MobiDB-lite"/>
    </source>
</evidence>
<feature type="compositionally biased region" description="Basic and acidic residues" evidence="1">
    <location>
        <begin position="218"/>
        <end position="228"/>
    </location>
</feature>
<sequence length="478" mass="51063">MAVKTRFDSAREVRDREILSAAIQVGKAKLDDATPARCGSRAGWRSAKRPSGDELKTKLELSIARTLNMDPRPKPSPDRIWAACSQGSTPATRTCVATSADISSAALLLPVLPPKLQRACVAVMMKRKGVGGAGVDSGRSTPSFPKRRTDSAHAGGTIPLENRIGEDARRWCPLLGTEMRATHDFGVLNVCARGCHHGSGSGLGSPQQEASSASVRNGTKDANSDKGRFSVGNNKGMVPGLVATHPRERIQRAQIGMVEQDKFMYQYDLLKLGKSHSTLSEPPLGAFLSGKSTAILPAAQEAELELEAVSRSALSSGLLPANASTAATKESTTLRASKKAHGPQYKFWDLGMHPCNTLPPAQQNIAHQNTAPPLTPPPSTQMATARPPPCPSAKCLSCTHPGNAQGVMRHCKVCCHGLATSHCKIHETRPPTPPALTKSSTPVLLKLLPPSQPCSERKLAFCTNKLSMFQNFYTFTFS</sequence>
<dbReference type="EMBL" id="JARIHO010000113">
    <property type="protein sequence ID" value="KAJ7302710.1"/>
    <property type="molecule type" value="Genomic_DNA"/>
</dbReference>